<dbReference type="EMBL" id="BPLR01004549">
    <property type="protein sequence ID" value="GIX95672.1"/>
    <property type="molecule type" value="Genomic_DNA"/>
</dbReference>
<name>A0AAV4PE22_CAEEX</name>
<comment type="caution">
    <text evidence="1">The sequence shown here is derived from an EMBL/GenBank/DDBJ whole genome shotgun (WGS) entry which is preliminary data.</text>
</comment>
<gene>
    <name evidence="1" type="ORF">CEXT_659541</name>
</gene>
<dbReference type="AlphaFoldDB" id="A0AAV4PE22"/>
<protein>
    <recommendedName>
        <fullName evidence="3">Exophilin 5</fullName>
    </recommendedName>
</protein>
<evidence type="ECO:0008006" key="3">
    <source>
        <dbReference type="Google" id="ProtNLM"/>
    </source>
</evidence>
<dbReference type="Proteomes" id="UP001054945">
    <property type="component" value="Unassembled WGS sequence"/>
</dbReference>
<keyword evidence="2" id="KW-1185">Reference proteome</keyword>
<proteinExistence type="predicted"/>
<evidence type="ECO:0000313" key="1">
    <source>
        <dbReference type="EMBL" id="GIX95672.1"/>
    </source>
</evidence>
<reference evidence="1 2" key="1">
    <citation type="submission" date="2021-06" db="EMBL/GenBank/DDBJ databases">
        <title>Caerostris extrusa draft genome.</title>
        <authorList>
            <person name="Kono N."/>
            <person name="Arakawa K."/>
        </authorList>
    </citation>
    <scope>NUCLEOTIDE SEQUENCE [LARGE SCALE GENOMIC DNA]</scope>
</reference>
<sequence>MTYQNNSKSNNVLKDCEFSSENIGNQQTNFMHKEQSSYVSKEGIGNQQADFMYEEQSDYCPFSDITDDECVAESINTTAENNLTSNNTLIGDEHFKEFEENTENHEVSNIINAKNFARDDKESLTIEENETSINPLTNRNELKEHNTFMQSGVQQLSDSESGKMVEVTPFTPFSKRWSDAEPKQCLNTTRTDSSNLIKTPDINENVSSDNDEKSIAESVNITYQNNLRPSNALNETIFFSKIQCKHGKPGIFKYSKC</sequence>
<evidence type="ECO:0000313" key="2">
    <source>
        <dbReference type="Proteomes" id="UP001054945"/>
    </source>
</evidence>
<organism evidence="1 2">
    <name type="scientific">Caerostris extrusa</name>
    <name type="common">Bark spider</name>
    <name type="synonym">Caerostris bankana</name>
    <dbReference type="NCBI Taxonomy" id="172846"/>
    <lineage>
        <taxon>Eukaryota</taxon>
        <taxon>Metazoa</taxon>
        <taxon>Ecdysozoa</taxon>
        <taxon>Arthropoda</taxon>
        <taxon>Chelicerata</taxon>
        <taxon>Arachnida</taxon>
        <taxon>Araneae</taxon>
        <taxon>Araneomorphae</taxon>
        <taxon>Entelegynae</taxon>
        <taxon>Araneoidea</taxon>
        <taxon>Araneidae</taxon>
        <taxon>Caerostris</taxon>
    </lineage>
</organism>
<accession>A0AAV4PE22</accession>